<gene>
    <name evidence="3" type="ORF">GCM10023094_46160</name>
</gene>
<protein>
    <submittedName>
        <fullName evidence="3">DUF1707 domain-containing protein</fullName>
    </submittedName>
</protein>
<name>A0ABP8PJS6_9NOCA</name>
<dbReference type="Proteomes" id="UP001501183">
    <property type="component" value="Unassembled WGS sequence"/>
</dbReference>
<evidence type="ECO:0000259" key="2">
    <source>
        <dbReference type="Pfam" id="PF08044"/>
    </source>
</evidence>
<dbReference type="InterPro" id="IPR012551">
    <property type="entry name" value="DUF1707_SHOCT-like"/>
</dbReference>
<dbReference type="PANTHER" id="PTHR40763:SF4">
    <property type="entry name" value="DUF1707 DOMAIN-CONTAINING PROTEIN"/>
    <property type="match status" value="1"/>
</dbReference>
<comment type="caution">
    <text evidence="3">The sequence shown here is derived from an EMBL/GenBank/DDBJ whole genome shotgun (WGS) entry which is preliminary data.</text>
</comment>
<dbReference type="Pfam" id="PF08044">
    <property type="entry name" value="DUF1707"/>
    <property type="match status" value="1"/>
</dbReference>
<evidence type="ECO:0000313" key="3">
    <source>
        <dbReference type="EMBL" id="GAA4487560.1"/>
    </source>
</evidence>
<reference evidence="4" key="1">
    <citation type="journal article" date="2019" name="Int. J. Syst. Evol. Microbiol.">
        <title>The Global Catalogue of Microorganisms (GCM) 10K type strain sequencing project: providing services to taxonomists for standard genome sequencing and annotation.</title>
        <authorList>
            <consortium name="The Broad Institute Genomics Platform"/>
            <consortium name="The Broad Institute Genome Sequencing Center for Infectious Disease"/>
            <person name="Wu L."/>
            <person name="Ma J."/>
        </authorList>
    </citation>
    <scope>NUCLEOTIDE SEQUENCE [LARGE SCALE GENOMIC DNA]</scope>
    <source>
        <strain evidence="4">JCM 32206</strain>
    </source>
</reference>
<proteinExistence type="predicted"/>
<dbReference type="EMBL" id="BAABFB010000068">
    <property type="protein sequence ID" value="GAA4487560.1"/>
    <property type="molecule type" value="Genomic_DNA"/>
</dbReference>
<feature type="region of interest" description="Disordered" evidence="1">
    <location>
        <begin position="157"/>
        <end position="181"/>
    </location>
</feature>
<dbReference type="PANTHER" id="PTHR40763">
    <property type="entry name" value="MEMBRANE PROTEIN-RELATED"/>
    <property type="match status" value="1"/>
</dbReference>
<sequence length="258" mass="27355">MRGNPAPRLRARDSDRVGVRELLDTAYTEGQLSADEHRQRAEAAEQARTLADLDRLVRDLQVRGPMRDRLPVPAAEHTRRWIAGLAVAAIAVAGGVVASRVTDSATADDARPDSPLSAAGLARIVADLHRGYGDATVDEMTVHADYAVIERAEPGAPGLSRNLRYDDGLDDNGTSPGRTPGTVPVDLDALDVRAVTGLLLGAPQSLRVITPDSTFVTIKTEDHGPAVTIHLSDQRAGRSGHMTVGLDGEIVSVYPAAD</sequence>
<keyword evidence="4" id="KW-1185">Reference proteome</keyword>
<organism evidence="3 4">
    <name type="scientific">Rhodococcus olei</name>
    <dbReference type="NCBI Taxonomy" id="2161675"/>
    <lineage>
        <taxon>Bacteria</taxon>
        <taxon>Bacillati</taxon>
        <taxon>Actinomycetota</taxon>
        <taxon>Actinomycetes</taxon>
        <taxon>Mycobacteriales</taxon>
        <taxon>Nocardiaceae</taxon>
        <taxon>Rhodococcus</taxon>
    </lineage>
</organism>
<evidence type="ECO:0000313" key="4">
    <source>
        <dbReference type="Proteomes" id="UP001501183"/>
    </source>
</evidence>
<accession>A0ABP8PJS6</accession>
<evidence type="ECO:0000256" key="1">
    <source>
        <dbReference type="SAM" id="MobiDB-lite"/>
    </source>
</evidence>
<dbReference type="RefSeq" id="WP_345350947.1">
    <property type="nucleotide sequence ID" value="NZ_BAABFB010000068.1"/>
</dbReference>
<feature type="domain" description="DUF1707" evidence="2">
    <location>
        <begin position="9"/>
        <end position="61"/>
    </location>
</feature>